<dbReference type="Pfam" id="PF02311">
    <property type="entry name" value="AraC_binding"/>
    <property type="match status" value="1"/>
</dbReference>
<dbReference type="RefSeq" id="WP_185132801.1">
    <property type="nucleotide sequence ID" value="NZ_JACJVO010000042.1"/>
</dbReference>
<dbReference type="SMART" id="SM00342">
    <property type="entry name" value="HTH_ARAC"/>
    <property type="match status" value="1"/>
</dbReference>
<evidence type="ECO:0000256" key="4">
    <source>
        <dbReference type="ARBA" id="ARBA00023163"/>
    </source>
</evidence>
<keyword evidence="3" id="KW-0238">DNA-binding</keyword>
<evidence type="ECO:0000313" key="6">
    <source>
        <dbReference type="EMBL" id="MBB6735153.1"/>
    </source>
</evidence>
<evidence type="ECO:0000256" key="1">
    <source>
        <dbReference type="ARBA" id="ARBA00022490"/>
    </source>
</evidence>
<organism evidence="6 7">
    <name type="scientific">Cohnella zeiphila</name>
    <dbReference type="NCBI Taxonomy" id="2761120"/>
    <lineage>
        <taxon>Bacteria</taxon>
        <taxon>Bacillati</taxon>
        <taxon>Bacillota</taxon>
        <taxon>Bacilli</taxon>
        <taxon>Bacillales</taxon>
        <taxon>Paenibacillaceae</taxon>
        <taxon>Cohnella</taxon>
    </lineage>
</organism>
<dbReference type="PROSITE" id="PS01124">
    <property type="entry name" value="HTH_ARAC_FAMILY_2"/>
    <property type="match status" value="1"/>
</dbReference>
<dbReference type="InterPro" id="IPR050204">
    <property type="entry name" value="AraC_XylS_family_regulators"/>
</dbReference>
<evidence type="ECO:0000256" key="2">
    <source>
        <dbReference type="ARBA" id="ARBA00023015"/>
    </source>
</evidence>
<accession>A0A7X0SWC5</accession>
<dbReference type="Gene3D" id="1.10.10.60">
    <property type="entry name" value="Homeodomain-like"/>
    <property type="match status" value="2"/>
</dbReference>
<evidence type="ECO:0000313" key="7">
    <source>
        <dbReference type="Proteomes" id="UP000564644"/>
    </source>
</evidence>
<dbReference type="Pfam" id="PF12833">
    <property type="entry name" value="HTH_18"/>
    <property type="match status" value="1"/>
</dbReference>
<feature type="domain" description="HTH araC/xylS-type" evidence="5">
    <location>
        <begin position="169"/>
        <end position="267"/>
    </location>
</feature>
<dbReference type="Proteomes" id="UP000564644">
    <property type="component" value="Unassembled WGS sequence"/>
</dbReference>
<dbReference type="SUPFAM" id="SSF51215">
    <property type="entry name" value="Regulatory protein AraC"/>
    <property type="match status" value="1"/>
</dbReference>
<reference evidence="6 7" key="1">
    <citation type="submission" date="2020-08" db="EMBL/GenBank/DDBJ databases">
        <title>Cohnella phylogeny.</title>
        <authorList>
            <person name="Dunlap C."/>
        </authorList>
    </citation>
    <scope>NUCLEOTIDE SEQUENCE [LARGE SCALE GENOMIC DNA]</scope>
    <source>
        <strain evidence="6 7">CBP 2801</strain>
    </source>
</reference>
<protein>
    <submittedName>
        <fullName evidence="6">Helix-turn-helix transcriptional regulator</fullName>
    </submittedName>
</protein>
<evidence type="ECO:0000256" key="3">
    <source>
        <dbReference type="ARBA" id="ARBA00023125"/>
    </source>
</evidence>
<keyword evidence="2" id="KW-0805">Transcription regulation</keyword>
<dbReference type="PANTHER" id="PTHR46796">
    <property type="entry name" value="HTH-TYPE TRANSCRIPTIONAL ACTIVATOR RHAS-RELATED"/>
    <property type="match status" value="1"/>
</dbReference>
<keyword evidence="1" id="KW-0963">Cytoplasm</keyword>
<dbReference type="InterPro" id="IPR014710">
    <property type="entry name" value="RmlC-like_jellyroll"/>
</dbReference>
<dbReference type="PANTHER" id="PTHR46796:SF13">
    <property type="entry name" value="HTH-TYPE TRANSCRIPTIONAL ACTIVATOR RHAS"/>
    <property type="match status" value="1"/>
</dbReference>
<dbReference type="GO" id="GO:0003700">
    <property type="term" value="F:DNA-binding transcription factor activity"/>
    <property type="evidence" value="ECO:0007669"/>
    <property type="project" value="InterPro"/>
</dbReference>
<dbReference type="InterPro" id="IPR009057">
    <property type="entry name" value="Homeodomain-like_sf"/>
</dbReference>
<proteinExistence type="predicted"/>
<keyword evidence="4" id="KW-0804">Transcription</keyword>
<gene>
    <name evidence="6" type="ORF">H7C18_29995</name>
</gene>
<name>A0A7X0SWC5_9BACL</name>
<dbReference type="InterPro" id="IPR018060">
    <property type="entry name" value="HTH_AraC"/>
</dbReference>
<dbReference type="EMBL" id="JACJVO010000042">
    <property type="protein sequence ID" value="MBB6735153.1"/>
    <property type="molecule type" value="Genomic_DNA"/>
</dbReference>
<dbReference type="AlphaFoldDB" id="A0A7X0SWC5"/>
<evidence type="ECO:0000259" key="5">
    <source>
        <dbReference type="PROSITE" id="PS01124"/>
    </source>
</evidence>
<dbReference type="GO" id="GO:0043565">
    <property type="term" value="F:sequence-specific DNA binding"/>
    <property type="evidence" value="ECO:0007669"/>
    <property type="project" value="InterPro"/>
</dbReference>
<dbReference type="InterPro" id="IPR037923">
    <property type="entry name" value="HTH-like"/>
</dbReference>
<keyword evidence="7" id="KW-1185">Reference proteome</keyword>
<comment type="caution">
    <text evidence="6">The sequence shown here is derived from an EMBL/GenBank/DDBJ whole genome shotgun (WGS) entry which is preliminary data.</text>
</comment>
<dbReference type="SUPFAM" id="SSF46689">
    <property type="entry name" value="Homeodomain-like"/>
    <property type="match status" value="2"/>
</dbReference>
<dbReference type="InterPro" id="IPR003313">
    <property type="entry name" value="AraC-bd"/>
</dbReference>
<dbReference type="Gene3D" id="2.60.120.10">
    <property type="entry name" value="Jelly Rolls"/>
    <property type="match status" value="1"/>
</dbReference>
<sequence>MVYMNIPYALDDSVPVPAFRFQSIWKVQANDTYQAVQPRGFPSAGIFVTYEGRGTFTHPDRRDELGAGTYMIVPAGLPCSYRCEGGDWKFFFIQFDSLDIALQLELTVGRPAATAQMPEAVRLCKRLIDSLIVHPAGYGMAAQLYAQELFLLFGEERASAGRNRHPELDDVLFRMHRNIGRPLPVDELVRQSGLSRTVFFARFRSRTGMSPSRYMLELKLASAKATLETTDSSVKEIAAALHFYDEFHFSKLFKQRYGVSPRAYRQSLPPHLGGVIE</sequence>